<dbReference type="PANTHER" id="PTHR14879:SF5">
    <property type="entry name" value="RING-TYPE DOMAIN-CONTAINING PROTEIN"/>
    <property type="match status" value="1"/>
</dbReference>
<protein>
    <recommendedName>
        <fullName evidence="1">RING-type domain-containing protein</fullName>
    </recommendedName>
</protein>
<sequence length="302" mass="34174">MEYVGSDNEFETGVADLEGADTGIGGNFSAANFRDGDAGSTICDRGNTINMRTAIENVFVTLGNRLSESVDEKNYTEIKRLLKLYNSNYFNSKITPFIKENIEEITLTRFNRVLKTLGSDLFNPQSIEIVRTIDVSGCPSDELLESDLKTFITRIVTEYSNVIREMTDANDALNNRILAFEAVGKNVESITSLEPNSATDEIYKGLIRYLQIFYKENELESCFKRFITAYRRFLVYKKFMGIAAASEPEHRDPLCTVCIDGPVSHVFVPCGHTFCSSCTARNLSVCFICRTQIQQRMRIYFN</sequence>
<organism evidence="2">
    <name type="scientific">viral metagenome</name>
    <dbReference type="NCBI Taxonomy" id="1070528"/>
    <lineage>
        <taxon>unclassified sequences</taxon>
        <taxon>metagenomes</taxon>
        <taxon>organismal metagenomes</taxon>
    </lineage>
</organism>
<dbReference type="EMBL" id="MN739664">
    <property type="protein sequence ID" value="QHT19168.1"/>
    <property type="molecule type" value="Genomic_DNA"/>
</dbReference>
<evidence type="ECO:0000259" key="1">
    <source>
        <dbReference type="PROSITE" id="PS50089"/>
    </source>
</evidence>
<proteinExistence type="predicted"/>
<dbReference type="SUPFAM" id="SSF57850">
    <property type="entry name" value="RING/U-box"/>
    <property type="match status" value="1"/>
</dbReference>
<dbReference type="Gene3D" id="3.30.40.10">
    <property type="entry name" value="Zinc/RING finger domain, C3HC4 (zinc finger)"/>
    <property type="match status" value="1"/>
</dbReference>
<dbReference type="AlphaFoldDB" id="A0A6C0DQH4"/>
<reference evidence="2" key="1">
    <citation type="journal article" date="2020" name="Nature">
        <title>Giant virus diversity and host interactions through global metagenomics.</title>
        <authorList>
            <person name="Schulz F."/>
            <person name="Roux S."/>
            <person name="Paez-Espino D."/>
            <person name="Jungbluth S."/>
            <person name="Walsh D.A."/>
            <person name="Denef V.J."/>
            <person name="McMahon K.D."/>
            <person name="Konstantinidis K.T."/>
            <person name="Eloe-Fadrosh E.A."/>
            <person name="Kyrpides N.C."/>
            <person name="Woyke T."/>
        </authorList>
    </citation>
    <scope>NUCLEOTIDE SEQUENCE</scope>
    <source>
        <strain evidence="2">GVMAG-M-3300023174-57</strain>
    </source>
</reference>
<evidence type="ECO:0000313" key="2">
    <source>
        <dbReference type="EMBL" id="QHT19168.1"/>
    </source>
</evidence>
<dbReference type="PANTHER" id="PTHR14879">
    <property type="entry name" value="CASPASE REGULATOR, RING FINGER DOMAIN-CONTAINING"/>
    <property type="match status" value="1"/>
</dbReference>
<name>A0A6C0DQH4_9ZZZZ</name>
<dbReference type="PROSITE" id="PS50089">
    <property type="entry name" value="ZF_RING_2"/>
    <property type="match status" value="1"/>
</dbReference>
<accession>A0A6C0DQH4</accession>
<dbReference type="InterPro" id="IPR013083">
    <property type="entry name" value="Znf_RING/FYVE/PHD"/>
</dbReference>
<dbReference type="InterPro" id="IPR001841">
    <property type="entry name" value="Znf_RING"/>
</dbReference>
<dbReference type="InterPro" id="IPR051728">
    <property type="entry name" value="RING-FYVE_E3_ubiquitin-ligase"/>
</dbReference>
<feature type="domain" description="RING-type" evidence="1">
    <location>
        <begin position="255"/>
        <end position="290"/>
    </location>
</feature>
<dbReference type="Pfam" id="PF13920">
    <property type="entry name" value="zf-C3HC4_3"/>
    <property type="match status" value="1"/>
</dbReference>